<dbReference type="Pfam" id="PF06224">
    <property type="entry name" value="AlkZ-like"/>
    <property type="match status" value="1"/>
</dbReference>
<dbReference type="InterPro" id="IPR009351">
    <property type="entry name" value="AlkZ-like"/>
</dbReference>
<accession>A0ABW1IQ61</accession>
<gene>
    <name evidence="1" type="ORF">ACFPXP_12400</name>
</gene>
<comment type="caution">
    <text evidence="1">The sequence shown here is derived from an EMBL/GenBank/DDBJ whole genome shotgun (WGS) entry which is preliminary data.</text>
</comment>
<organism evidence="1 2">
    <name type="scientific">Marinicrinis lubricantis</name>
    <dbReference type="NCBI Taxonomy" id="2086470"/>
    <lineage>
        <taxon>Bacteria</taxon>
        <taxon>Bacillati</taxon>
        <taxon>Bacillota</taxon>
        <taxon>Bacilli</taxon>
        <taxon>Bacillales</taxon>
        <taxon>Paenibacillaceae</taxon>
    </lineage>
</organism>
<protein>
    <submittedName>
        <fullName evidence="1">DNA glycosylase AlkZ-like family protein</fullName>
    </submittedName>
</protein>
<evidence type="ECO:0000313" key="1">
    <source>
        <dbReference type="EMBL" id="MFC5987207.1"/>
    </source>
</evidence>
<keyword evidence="2" id="KW-1185">Reference proteome</keyword>
<sequence length="356" mass="41069">MKESYGLGIVLERMKRQRLLHPIDSFEDESEYIALFKLLQPVAPVHFTRPGDPPRLVHRTRMDDLDFSSELRREHRTIKGRFLGGRVGYVLEEDLETYAIAFRKNLTKMKPIHEDVLSAIKAAGGISKDQLKEELDYPAGEISKALQDLQAAFYVYEDQTDTDWDTGWFDFSTEWFPLSTEPERYREALQTVILCFIKAMVFATFEQIKSWSQLTRKVIQETIHNLSENGNLVRKTIPSLGEGFMLPEDAAVDYEAQSIPASVYMMDKSDFLVRAHMEKLQERFPGKDVLQYLYIDGSFRGAVKGHWRIGPYDIDDVVVELEDEEAAARKEEILSAVRTIYSPDTHQVLRYNGIEV</sequence>
<evidence type="ECO:0000313" key="2">
    <source>
        <dbReference type="Proteomes" id="UP001596250"/>
    </source>
</evidence>
<name>A0ABW1IQ61_9BACL</name>
<reference evidence="2" key="1">
    <citation type="journal article" date="2019" name="Int. J. Syst. Evol. Microbiol.">
        <title>The Global Catalogue of Microorganisms (GCM) 10K type strain sequencing project: providing services to taxonomists for standard genome sequencing and annotation.</title>
        <authorList>
            <consortium name="The Broad Institute Genomics Platform"/>
            <consortium name="The Broad Institute Genome Sequencing Center for Infectious Disease"/>
            <person name="Wu L."/>
            <person name="Ma J."/>
        </authorList>
    </citation>
    <scope>NUCLEOTIDE SEQUENCE [LARGE SCALE GENOMIC DNA]</scope>
    <source>
        <strain evidence="2">CCM 8749</strain>
    </source>
</reference>
<dbReference type="EMBL" id="JBHSQV010000155">
    <property type="protein sequence ID" value="MFC5987207.1"/>
    <property type="molecule type" value="Genomic_DNA"/>
</dbReference>
<dbReference type="RefSeq" id="WP_379894548.1">
    <property type="nucleotide sequence ID" value="NZ_CBCSCT010000049.1"/>
</dbReference>
<proteinExistence type="predicted"/>
<dbReference type="Proteomes" id="UP001596250">
    <property type="component" value="Unassembled WGS sequence"/>
</dbReference>